<protein>
    <recommendedName>
        <fullName evidence="3">Serpin domain-containing protein</fullName>
    </recommendedName>
</protein>
<dbReference type="AlphaFoldDB" id="A0AAV5UIT6"/>
<dbReference type="Proteomes" id="UP001432027">
    <property type="component" value="Unassembled WGS sequence"/>
</dbReference>
<keyword evidence="5" id="KW-1185">Reference proteome</keyword>
<dbReference type="InterPro" id="IPR042178">
    <property type="entry name" value="Serpin_sf_1"/>
</dbReference>
<evidence type="ECO:0000256" key="1">
    <source>
        <dbReference type="ARBA" id="ARBA00009500"/>
    </source>
</evidence>
<dbReference type="InterPro" id="IPR023796">
    <property type="entry name" value="Serpin_dom"/>
</dbReference>
<evidence type="ECO:0000313" key="5">
    <source>
        <dbReference type="Proteomes" id="UP001432027"/>
    </source>
</evidence>
<dbReference type="EMBL" id="BTSX01000006">
    <property type="protein sequence ID" value="GMT06237.1"/>
    <property type="molecule type" value="Genomic_DNA"/>
</dbReference>
<sequence>ALAIVHDGASGATQEELTNLLVNGCTPSDVTNYYSSLTKSLLSTAETGVAFKTANRFYIDDSISLKHDYQKHVEDEYHVSVKNLNMKNTVAATHEINDFVDGATNGKIKDMIKELRGGVQYTIQATLVNAIHFLGKWKYPFEQPRTYRGTFKGYDGDSQVDFMPQTFYSFRADLNNDIGTVLILPYKNEDYTFFFVMPNESSNHEKMRNELTGTKLVNMLRNAKDQRLRIRVPKFKIDSHMNDAVETLSELGVKTLFGSKANLSKISAQPFGVSQILHNAIIEVDEEGTEAAAATDMLMCGSSQYVPPEVKIDRPFLFGILRNDDILIIG</sequence>
<dbReference type="SMART" id="SM00093">
    <property type="entry name" value="SERPIN"/>
    <property type="match status" value="1"/>
</dbReference>
<dbReference type="Gene3D" id="2.30.39.10">
    <property type="entry name" value="Alpha-1-antitrypsin, domain 1"/>
    <property type="match status" value="1"/>
</dbReference>
<evidence type="ECO:0000259" key="3">
    <source>
        <dbReference type="SMART" id="SM00093"/>
    </source>
</evidence>
<dbReference type="InterPro" id="IPR042185">
    <property type="entry name" value="Serpin_sf_2"/>
</dbReference>
<evidence type="ECO:0000256" key="2">
    <source>
        <dbReference type="RuleBase" id="RU000411"/>
    </source>
</evidence>
<proteinExistence type="inferred from homology"/>
<dbReference type="PANTHER" id="PTHR11461">
    <property type="entry name" value="SERINE PROTEASE INHIBITOR, SERPIN"/>
    <property type="match status" value="1"/>
</dbReference>
<dbReference type="CDD" id="cd00172">
    <property type="entry name" value="serpin"/>
    <property type="match status" value="1"/>
</dbReference>
<evidence type="ECO:0000313" key="4">
    <source>
        <dbReference type="EMBL" id="GMT06237.1"/>
    </source>
</evidence>
<dbReference type="SUPFAM" id="SSF56574">
    <property type="entry name" value="Serpins"/>
    <property type="match status" value="1"/>
</dbReference>
<gene>
    <name evidence="4" type="ORF">PENTCL1PPCAC_28411</name>
</gene>
<dbReference type="Pfam" id="PF00079">
    <property type="entry name" value="Serpin"/>
    <property type="match status" value="1"/>
</dbReference>
<comment type="caution">
    <text evidence="4">The sequence shown here is derived from an EMBL/GenBank/DDBJ whole genome shotgun (WGS) entry which is preliminary data.</text>
</comment>
<dbReference type="InterPro" id="IPR000215">
    <property type="entry name" value="Serpin_fam"/>
</dbReference>
<dbReference type="GO" id="GO:0005615">
    <property type="term" value="C:extracellular space"/>
    <property type="evidence" value="ECO:0007669"/>
    <property type="project" value="InterPro"/>
</dbReference>
<dbReference type="Gene3D" id="3.30.497.10">
    <property type="entry name" value="Antithrombin, subunit I, domain 2"/>
    <property type="match status" value="1"/>
</dbReference>
<feature type="domain" description="Serpin" evidence="3">
    <location>
        <begin position="1"/>
        <end position="330"/>
    </location>
</feature>
<dbReference type="GO" id="GO:0004867">
    <property type="term" value="F:serine-type endopeptidase inhibitor activity"/>
    <property type="evidence" value="ECO:0007669"/>
    <property type="project" value="InterPro"/>
</dbReference>
<comment type="similarity">
    <text evidence="1 2">Belongs to the serpin family.</text>
</comment>
<accession>A0AAV5UIT6</accession>
<dbReference type="InterPro" id="IPR036186">
    <property type="entry name" value="Serpin_sf"/>
</dbReference>
<feature type="non-terminal residue" evidence="4">
    <location>
        <position position="330"/>
    </location>
</feature>
<feature type="non-terminal residue" evidence="4">
    <location>
        <position position="1"/>
    </location>
</feature>
<dbReference type="PANTHER" id="PTHR11461:SF211">
    <property type="entry name" value="GH10112P-RELATED"/>
    <property type="match status" value="1"/>
</dbReference>
<reference evidence="4" key="1">
    <citation type="submission" date="2023-10" db="EMBL/GenBank/DDBJ databases">
        <title>Genome assembly of Pristionchus species.</title>
        <authorList>
            <person name="Yoshida K."/>
            <person name="Sommer R.J."/>
        </authorList>
    </citation>
    <scope>NUCLEOTIDE SEQUENCE</scope>
    <source>
        <strain evidence="4">RS0144</strain>
    </source>
</reference>
<organism evidence="4 5">
    <name type="scientific">Pristionchus entomophagus</name>
    <dbReference type="NCBI Taxonomy" id="358040"/>
    <lineage>
        <taxon>Eukaryota</taxon>
        <taxon>Metazoa</taxon>
        <taxon>Ecdysozoa</taxon>
        <taxon>Nematoda</taxon>
        <taxon>Chromadorea</taxon>
        <taxon>Rhabditida</taxon>
        <taxon>Rhabditina</taxon>
        <taxon>Diplogasteromorpha</taxon>
        <taxon>Diplogasteroidea</taxon>
        <taxon>Neodiplogasteridae</taxon>
        <taxon>Pristionchus</taxon>
    </lineage>
</organism>
<name>A0AAV5UIT6_9BILA</name>